<dbReference type="AlphaFoldDB" id="A0AAD3CG81"/>
<evidence type="ECO:0000313" key="2">
    <source>
        <dbReference type="Proteomes" id="UP001054902"/>
    </source>
</evidence>
<evidence type="ECO:0008006" key="3">
    <source>
        <dbReference type="Google" id="ProtNLM"/>
    </source>
</evidence>
<keyword evidence="2" id="KW-1185">Reference proteome</keyword>
<sequence>MRVATVDGLVTLFYDGTKELFDEDLQDEWDDELLEYDAELHQYRCKNIAHWESWDLSNECKQYFRERLSWEQIIVEEGVTVIPISTFSYCCNIKKVILANTVIKIEAATFYNCSSLVYVKWSMSLEFIGPKAFFNCNLSSVFLPPSCRKIDGDDTFARNENLKILNVPNDTKIDTFHDIYIMIHRTELLERSPFECTTISESSLSEYKFVNTWIKTLNNDEKFVLHKVCCSYQPTIQDIHTLILDKGFKAFQEKNNVGITPSEYLAENPYASIKEMDIIQYFIQEMTE</sequence>
<dbReference type="Gene3D" id="3.80.10.10">
    <property type="entry name" value="Ribonuclease Inhibitor"/>
    <property type="match status" value="1"/>
</dbReference>
<comment type="caution">
    <text evidence="1">The sequence shown here is derived from an EMBL/GenBank/DDBJ whole genome shotgun (WGS) entry which is preliminary data.</text>
</comment>
<dbReference type="EMBL" id="BLLK01000019">
    <property type="protein sequence ID" value="GFH44055.1"/>
    <property type="molecule type" value="Genomic_DNA"/>
</dbReference>
<proteinExistence type="predicted"/>
<name>A0AAD3CG81_9STRA</name>
<dbReference type="SUPFAM" id="SSF52058">
    <property type="entry name" value="L domain-like"/>
    <property type="match status" value="1"/>
</dbReference>
<dbReference type="InterPro" id="IPR026906">
    <property type="entry name" value="LRR_5"/>
</dbReference>
<reference evidence="1 2" key="1">
    <citation type="journal article" date="2021" name="Sci. Rep.">
        <title>The genome of the diatom Chaetoceros tenuissimus carries an ancient integrated fragment of an extant virus.</title>
        <authorList>
            <person name="Hongo Y."/>
            <person name="Kimura K."/>
            <person name="Takaki Y."/>
            <person name="Yoshida Y."/>
            <person name="Baba S."/>
            <person name="Kobayashi G."/>
            <person name="Nagasaki K."/>
            <person name="Hano T."/>
            <person name="Tomaru Y."/>
        </authorList>
    </citation>
    <scope>NUCLEOTIDE SEQUENCE [LARGE SCALE GENOMIC DNA]</scope>
    <source>
        <strain evidence="1 2">NIES-3715</strain>
    </source>
</reference>
<organism evidence="1 2">
    <name type="scientific">Chaetoceros tenuissimus</name>
    <dbReference type="NCBI Taxonomy" id="426638"/>
    <lineage>
        <taxon>Eukaryota</taxon>
        <taxon>Sar</taxon>
        <taxon>Stramenopiles</taxon>
        <taxon>Ochrophyta</taxon>
        <taxon>Bacillariophyta</taxon>
        <taxon>Coscinodiscophyceae</taxon>
        <taxon>Chaetocerotophycidae</taxon>
        <taxon>Chaetocerotales</taxon>
        <taxon>Chaetocerotaceae</taxon>
        <taxon>Chaetoceros</taxon>
    </lineage>
</organism>
<evidence type="ECO:0000313" key="1">
    <source>
        <dbReference type="EMBL" id="GFH44055.1"/>
    </source>
</evidence>
<dbReference type="Pfam" id="PF13306">
    <property type="entry name" value="LRR_5"/>
    <property type="match status" value="1"/>
</dbReference>
<protein>
    <recommendedName>
        <fullName evidence="3">Leucine-rich repeat domain-containing protein</fullName>
    </recommendedName>
</protein>
<dbReference type="Proteomes" id="UP001054902">
    <property type="component" value="Unassembled WGS sequence"/>
</dbReference>
<gene>
    <name evidence="1" type="ORF">CTEN210_00529</name>
</gene>
<dbReference type="InterPro" id="IPR032675">
    <property type="entry name" value="LRR_dom_sf"/>
</dbReference>
<accession>A0AAD3CG81</accession>